<name>A0AAX4JPE7_9TREE</name>
<dbReference type="EMBL" id="CP144099">
    <property type="protein sequence ID" value="WWC86619.1"/>
    <property type="molecule type" value="Genomic_DNA"/>
</dbReference>
<sequence length="447" mass="52116">MTLVAGTLQLDGALPLPLEARHHIFNYLKSDCSPSELAQLCLCSKSVYRDVIPYLYCDLIINEDNVEKVIYGLKLRPKFQHNPLLKSELADRLNKLMILKQISELMETFDIMTLTSEQRKLRSLGYVEGLNTQDVFSAYYISRILVTYQDLSNLISDIDFVEGEEEEDIPQEDVFNSLRNICLSPTCVFEFAKFRSDERCGSDWYTPKYHWHKESISNKFISDCFSRGLDCNKIILYSPFSPLNDLPEIKRYLRHPLSFPCSHDTATIYDYEEDEFEDGSEEESRLAIIDFLECSLEDITESYFWMEWSSEAIIVRDIIGSEALPPINPSAGANSPPVEFYQINYLTYEELNNIPELTQRLNYRLKNLYESRKSRLESVLIAYIDQEKFGISDAKRNNEEYESFTTIFHFNNFKPKGNSSEHIRISDILYNIDEEILSKLEKKVHFN</sequence>
<evidence type="ECO:0000313" key="2">
    <source>
        <dbReference type="Proteomes" id="UP001355207"/>
    </source>
</evidence>
<organism evidence="1 2">
    <name type="scientific">Kwoniella dendrophila CBS 6074</name>
    <dbReference type="NCBI Taxonomy" id="1295534"/>
    <lineage>
        <taxon>Eukaryota</taxon>
        <taxon>Fungi</taxon>
        <taxon>Dikarya</taxon>
        <taxon>Basidiomycota</taxon>
        <taxon>Agaricomycotina</taxon>
        <taxon>Tremellomycetes</taxon>
        <taxon>Tremellales</taxon>
        <taxon>Cryptococcaceae</taxon>
        <taxon>Kwoniella</taxon>
    </lineage>
</organism>
<dbReference type="Proteomes" id="UP001355207">
    <property type="component" value="Chromosome 2"/>
</dbReference>
<protein>
    <recommendedName>
        <fullName evidence="3">F-box domain-containing protein</fullName>
    </recommendedName>
</protein>
<dbReference type="GeneID" id="91092168"/>
<accession>A0AAX4JPE7</accession>
<gene>
    <name evidence="1" type="ORF">L201_001496</name>
</gene>
<proteinExistence type="predicted"/>
<dbReference type="RefSeq" id="XP_066073382.1">
    <property type="nucleotide sequence ID" value="XM_066217285.1"/>
</dbReference>
<keyword evidence="2" id="KW-1185">Reference proteome</keyword>
<reference evidence="1 2" key="1">
    <citation type="submission" date="2024-01" db="EMBL/GenBank/DDBJ databases">
        <title>Comparative genomics of Cryptococcus and Kwoniella reveals pathogenesis evolution and contrasting modes of karyotype evolution via chromosome fusion or intercentromeric recombination.</title>
        <authorList>
            <person name="Coelho M.A."/>
            <person name="David-Palma M."/>
            <person name="Shea T."/>
            <person name="Bowers K."/>
            <person name="McGinley-Smith S."/>
            <person name="Mohammad A.W."/>
            <person name="Gnirke A."/>
            <person name="Yurkov A.M."/>
            <person name="Nowrousian M."/>
            <person name="Sun S."/>
            <person name="Cuomo C.A."/>
            <person name="Heitman J."/>
        </authorList>
    </citation>
    <scope>NUCLEOTIDE SEQUENCE [LARGE SCALE GENOMIC DNA]</scope>
    <source>
        <strain evidence="1 2">CBS 6074</strain>
    </source>
</reference>
<dbReference type="AlphaFoldDB" id="A0AAX4JPE7"/>
<evidence type="ECO:0008006" key="3">
    <source>
        <dbReference type="Google" id="ProtNLM"/>
    </source>
</evidence>
<evidence type="ECO:0000313" key="1">
    <source>
        <dbReference type="EMBL" id="WWC86619.1"/>
    </source>
</evidence>